<dbReference type="HOGENOM" id="CLU_136894_2_0_1"/>
<evidence type="ECO:0000256" key="12">
    <source>
        <dbReference type="SAM" id="MobiDB-lite"/>
    </source>
</evidence>
<dbReference type="AlphaFoldDB" id="A0A0D1Y5L3"/>
<dbReference type="PANTHER" id="PTHR28202">
    <property type="entry name" value="ASSEMBLY FACTOR CBP4"/>
    <property type="match status" value="1"/>
</dbReference>
<dbReference type="GeneID" id="27338260"/>
<dbReference type="Pfam" id="PF07960">
    <property type="entry name" value="CBP4"/>
    <property type="match status" value="1"/>
</dbReference>
<accession>A0A0D1Y5L3</accession>
<dbReference type="InterPro" id="IPR012420">
    <property type="entry name" value="Cbp4"/>
</dbReference>
<evidence type="ECO:0000256" key="11">
    <source>
        <dbReference type="RuleBase" id="RU368005"/>
    </source>
</evidence>
<evidence type="ECO:0000256" key="5">
    <source>
        <dbReference type="ARBA" id="ARBA00022989"/>
    </source>
</evidence>
<name>A0A0D1Y5L3_9EURO</name>
<keyword evidence="6 11" id="KW-0496">Mitochondrion</keyword>
<comment type="subcellular location">
    <subcellularLocation>
        <location evidence="1 11">Mitochondrion inner membrane</location>
        <topology evidence="1 11">Single-pass membrane protein</topology>
    </subcellularLocation>
</comment>
<organism evidence="13 14">
    <name type="scientific">Exophiala spinifera</name>
    <dbReference type="NCBI Taxonomy" id="91928"/>
    <lineage>
        <taxon>Eukaryota</taxon>
        <taxon>Fungi</taxon>
        <taxon>Dikarya</taxon>
        <taxon>Ascomycota</taxon>
        <taxon>Pezizomycotina</taxon>
        <taxon>Eurotiomycetes</taxon>
        <taxon>Chaetothyriomycetidae</taxon>
        <taxon>Chaetothyriales</taxon>
        <taxon>Herpotrichiellaceae</taxon>
        <taxon>Exophiala</taxon>
    </lineage>
</organism>
<comment type="function">
    <text evidence="9 11">Essential for the assembly of ubiquinol-cytochrome c reductase. It has a direct effect on the correct occurrence of the Rieske protein, core 4, core 5 and apocytochrome b.</text>
</comment>
<dbReference type="RefSeq" id="XP_016230432.1">
    <property type="nucleotide sequence ID" value="XM_016385488.1"/>
</dbReference>
<dbReference type="Proteomes" id="UP000053328">
    <property type="component" value="Unassembled WGS sequence"/>
</dbReference>
<evidence type="ECO:0000256" key="3">
    <source>
        <dbReference type="ARBA" id="ARBA00022692"/>
    </source>
</evidence>
<gene>
    <name evidence="13" type="ORF">PV08_11177</name>
</gene>
<evidence type="ECO:0000256" key="1">
    <source>
        <dbReference type="ARBA" id="ARBA00004434"/>
    </source>
</evidence>
<evidence type="ECO:0000256" key="9">
    <source>
        <dbReference type="ARBA" id="ARBA00025413"/>
    </source>
</evidence>
<keyword evidence="4 11" id="KW-0999">Mitochondrion inner membrane</keyword>
<dbReference type="GO" id="GO:0034551">
    <property type="term" value="P:mitochondrial respiratory chain complex III assembly"/>
    <property type="evidence" value="ECO:0007669"/>
    <property type="project" value="TreeGrafter"/>
</dbReference>
<dbReference type="VEuPathDB" id="FungiDB:PV08_11177"/>
<sequence>MASRGGMYAKMAAVYGITYTYSYIQTTTLPSPHALTPSEGEVFKSFSPDLQKRNLELRDQRTKDYEIFLSQLKEYSKSDKPIWVAAAEAQAKAREELQVKEAQEKSLQQKMREEMRAAQVQGR</sequence>
<evidence type="ECO:0000256" key="6">
    <source>
        <dbReference type="ARBA" id="ARBA00023128"/>
    </source>
</evidence>
<dbReference type="OrthoDB" id="5576752at2759"/>
<feature type="region of interest" description="Disordered" evidence="12">
    <location>
        <begin position="102"/>
        <end position="123"/>
    </location>
</feature>
<keyword evidence="8 11" id="KW-0143">Chaperone</keyword>
<keyword evidence="7" id="KW-0472">Membrane</keyword>
<keyword evidence="3" id="KW-0812">Transmembrane</keyword>
<evidence type="ECO:0000256" key="7">
    <source>
        <dbReference type="ARBA" id="ARBA00023136"/>
    </source>
</evidence>
<evidence type="ECO:0000313" key="14">
    <source>
        <dbReference type="Proteomes" id="UP000053328"/>
    </source>
</evidence>
<reference evidence="13 14" key="1">
    <citation type="submission" date="2015-01" db="EMBL/GenBank/DDBJ databases">
        <title>The Genome Sequence of Exophiala spinifera CBS89968.</title>
        <authorList>
            <consortium name="The Broad Institute Genomics Platform"/>
            <person name="Cuomo C."/>
            <person name="de Hoog S."/>
            <person name="Gorbushina A."/>
            <person name="Stielow B."/>
            <person name="Teixiera M."/>
            <person name="Abouelleil A."/>
            <person name="Chapman S.B."/>
            <person name="Priest M."/>
            <person name="Young S.K."/>
            <person name="Wortman J."/>
            <person name="Nusbaum C."/>
            <person name="Birren B."/>
        </authorList>
    </citation>
    <scope>NUCLEOTIDE SEQUENCE [LARGE SCALE GENOMIC DNA]</scope>
    <source>
        <strain evidence="13 14">CBS 89968</strain>
    </source>
</reference>
<dbReference type="EMBL" id="KN847500">
    <property type="protein sequence ID" value="KIW10216.1"/>
    <property type="molecule type" value="Genomic_DNA"/>
</dbReference>
<evidence type="ECO:0000256" key="2">
    <source>
        <dbReference type="ARBA" id="ARBA00006780"/>
    </source>
</evidence>
<evidence type="ECO:0000256" key="4">
    <source>
        <dbReference type="ARBA" id="ARBA00022792"/>
    </source>
</evidence>
<comment type="similarity">
    <text evidence="2 11">Belongs to the CBP4 family.</text>
</comment>
<evidence type="ECO:0000256" key="10">
    <source>
        <dbReference type="ARBA" id="ARBA00031521"/>
    </source>
</evidence>
<protein>
    <recommendedName>
        <fullName evidence="10 11">Cytochrome b mRNA-processing protein 4</fullName>
    </recommendedName>
</protein>
<keyword evidence="14" id="KW-1185">Reference proteome</keyword>
<dbReference type="PANTHER" id="PTHR28202:SF1">
    <property type="entry name" value="ASSEMBLY FACTOR CBP4"/>
    <property type="match status" value="1"/>
</dbReference>
<proteinExistence type="inferred from homology"/>
<evidence type="ECO:0000313" key="13">
    <source>
        <dbReference type="EMBL" id="KIW10216.1"/>
    </source>
</evidence>
<dbReference type="GO" id="GO:0005743">
    <property type="term" value="C:mitochondrial inner membrane"/>
    <property type="evidence" value="ECO:0007669"/>
    <property type="project" value="UniProtKB-SubCell"/>
</dbReference>
<evidence type="ECO:0000256" key="8">
    <source>
        <dbReference type="ARBA" id="ARBA00023186"/>
    </source>
</evidence>
<keyword evidence="5" id="KW-1133">Transmembrane helix</keyword>